<reference evidence="2 3" key="1">
    <citation type="journal article" date="2014" name="Int. J. Syst. Evol. Microbiol.">
        <title>Complete genome sequence of Corynebacterium casei LMG S-19264T (=DSM 44701T), isolated from a smear-ripened cheese.</title>
        <authorList>
            <consortium name="US DOE Joint Genome Institute (JGI-PGF)"/>
            <person name="Walter F."/>
            <person name="Albersmeier A."/>
            <person name="Kalinowski J."/>
            <person name="Ruckert C."/>
        </authorList>
    </citation>
    <scope>NUCLEOTIDE SEQUENCE [LARGE SCALE GENOMIC DNA]</scope>
    <source>
        <strain evidence="2 3">JCM 4677</strain>
    </source>
</reference>
<name>A0A7G1NXR1_9ACTN</name>
<organism evidence="2 3">
    <name type="scientific">Streptomyces aurantiacus</name>
    <dbReference type="NCBI Taxonomy" id="47760"/>
    <lineage>
        <taxon>Bacteria</taxon>
        <taxon>Bacillati</taxon>
        <taxon>Actinomycetota</taxon>
        <taxon>Actinomycetes</taxon>
        <taxon>Kitasatosporales</taxon>
        <taxon>Streptomycetaceae</taxon>
        <taxon>Streptomyces</taxon>
        <taxon>Streptomyces aurantiacus group</taxon>
    </lineage>
</organism>
<protein>
    <submittedName>
        <fullName evidence="2">Uncharacterized protein</fullName>
    </submittedName>
</protein>
<evidence type="ECO:0000313" key="3">
    <source>
        <dbReference type="Proteomes" id="UP000516444"/>
    </source>
</evidence>
<accession>A0A7G1NXR1</accession>
<dbReference type="Proteomes" id="UP000516444">
    <property type="component" value="Chromosome"/>
</dbReference>
<dbReference type="AlphaFoldDB" id="A0A7G1NXR1"/>
<evidence type="ECO:0000256" key="1">
    <source>
        <dbReference type="SAM" id="MobiDB-lite"/>
    </source>
</evidence>
<feature type="region of interest" description="Disordered" evidence="1">
    <location>
        <begin position="9"/>
        <end position="44"/>
    </location>
</feature>
<dbReference type="KEGG" id="sgm:GCM10017557_25880"/>
<keyword evidence="3" id="KW-1185">Reference proteome</keyword>
<sequence>MAVVVAPVVTREGGARAADDESAAGGGYAETGDSGTQGHGGLLRKWGTGLTDRHIKSALRRAPAMLSHRGG</sequence>
<dbReference type="EMBL" id="AP023440">
    <property type="protein sequence ID" value="BCL27729.1"/>
    <property type="molecule type" value="Genomic_DNA"/>
</dbReference>
<evidence type="ECO:0000313" key="2">
    <source>
        <dbReference type="EMBL" id="BCL27729.1"/>
    </source>
</evidence>
<proteinExistence type="predicted"/>
<gene>
    <name evidence="2" type="ORF">GCM10017557_25880</name>
</gene>
<feature type="compositionally biased region" description="Gly residues" evidence="1">
    <location>
        <begin position="24"/>
        <end position="41"/>
    </location>
</feature>